<comment type="caution">
    <text evidence="1">The sequence shown here is derived from an EMBL/GenBank/DDBJ whole genome shotgun (WGS) entry which is preliminary data.</text>
</comment>
<dbReference type="Pfam" id="PF13433">
    <property type="entry name" value="Peripla_BP_5"/>
    <property type="match status" value="2"/>
</dbReference>
<protein>
    <submittedName>
        <fullName evidence="1">Transporter substrate-binding protein</fullName>
    </submittedName>
</protein>
<name>A0ABT1C480_9HYPH</name>
<dbReference type="Gene3D" id="3.40.50.2300">
    <property type="match status" value="1"/>
</dbReference>
<dbReference type="Proteomes" id="UP001205906">
    <property type="component" value="Unassembled WGS sequence"/>
</dbReference>
<dbReference type="InterPro" id="IPR028082">
    <property type="entry name" value="Peripla_BP_I"/>
</dbReference>
<dbReference type="SUPFAM" id="SSF53822">
    <property type="entry name" value="Periplasmic binding protein-like I"/>
    <property type="match status" value="1"/>
</dbReference>
<dbReference type="PANTHER" id="PTHR47628:SF1">
    <property type="entry name" value="ALIPHATIC AMIDASE EXPRESSION-REGULATING PROTEIN"/>
    <property type="match status" value="1"/>
</dbReference>
<organism evidence="1 2">
    <name type="scientific">Mesorhizobium liriopis</name>
    <dbReference type="NCBI Taxonomy" id="2953882"/>
    <lineage>
        <taxon>Bacteria</taxon>
        <taxon>Pseudomonadati</taxon>
        <taxon>Pseudomonadota</taxon>
        <taxon>Alphaproteobacteria</taxon>
        <taxon>Hyphomicrobiales</taxon>
        <taxon>Phyllobacteriaceae</taxon>
        <taxon>Mesorhizobium</taxon>
    </lineage>
</organism>
<dbReference type="RefSeq" id="WP_252817651.1">
    <property type="nucleotide sequence ID" value="NZ_JAMXQS010000003.1"/>
</dbReference>
<accession>A0ABT1C480</accession>
<sequence length="364" mass="39197">MRQRIPIGVLYSRDCDYHILSRAAETGALAGIAAVNADGRRGLEFAAVSQDPGGKAEAYGAGAAAMLRHGELRHIVGCVTSSSRKEVIPVLERQGAMLWYAAPYEGFEANEHVVYTHACPNQHLVPLLAYVLPRWGADVFLLGSNYVWGWELNRAARELVGDAGGRVLGERYLALGDTDVARLIGEIRATRPAFILNNLIGESSYAFLKAFQALGLEDDAFLSANCPVLSCDLMEPELAALDGAGEGHLVVGPYFASGEGAASSMEAAAHASVLILADLIEAAGTDDPTMLRPLLESRSFPTPLGALTIDPQTQHTHLPVLVGRIEGARFRPVWQSETALRPDPYLSRYDPRLMRSAPALRIVS</sequence>
<evidence type="ECO:0000313" key="1">
    <source>
        <dbReference type="EMBL" id="MCO6049652.1"/>
    </source>
</evidence>
<gene>
    <name evidence="1" type="ORF">NGM99_07590</name>
</gene>
<dbReference type="PANTHER" id="PTHR47628">
    <property type="match status" value="1"/>
</dbReference>
<reference evidence="1 2" key="1">
    <citation type="submission" date="2022-06" db="EMBL/GenBank/DDBJ databases">
        <title>Mesorhizobium sp. strain RP14 Genome sequencing and assembly.</title>
        <authorList>
            <person name="Kim I."/>
        </authorList>
    </citation>
    <scope>NUCLEOTIDE SEQUENCE [LARGE SCALE GENOMIC DNA]</scope>
    <source>
        <strain evidence="2">RP14(2022)</strain>
    </source>
</reference>
<keyword evidence="2" id="KW-1185">Reference proteome</keyword>
<evidence type="ECO:0000313" key="2">
    <source>
        <dbReference type="Proteomes" id="UP001205906"/>
    </source>
</evidence>
<proteinExistence type="predicted"/>
<dbReference type="EMBL" id="JAMXQS010000003">
    <property type="protein sequence ID" value="MCO6049652.1"/>
    <property type="molecule type" value="Genomic_DNA"/>
</dbReference>